<organism evidence="1 2">
    <name type="scientific">Paramarasmius palmivorus</name>
    <dbReference type="NCBI Taxonomy" id="297713"/>
    <lineage>
        <taxon>Eukaryota</taxon>
        <taxon>Fungi</taxon>
        <taxon>Dikarya</taxon>
        <taxon>Basidiomycota</taxon>
        <taxon>Agaricomycotina</taxon>
        <taxon>Agaricomycetes</taxon>
        <taxon>Agaricomycetidae</taxon>
        <taxon>Agaricales</taxon>
        <taxon>Marasmiineae</taxon>
        <taxon>Marasmiaceae</taxon>
        <taxon>Paramarasmius</taxon>
    </lineage>
</organism>
<dbReference type="EMBL" id="JAYKXP010000193">
    <property type="protein sequence ID" value="KAK7020168.1"/>
    <property type="molecule type" value="Genomic_DNA"/>
</dbReference>
<evidence type="ECO:0000313" key="2">
    <source>
        <dbReference type="Proteomes" id="UP001383192"/>
    </source>
</evidence>
<sequence length="204" mass="23150">MTQFDLDKLMERTLSMSDCQCHTHADEAAVTFIKSLSLKENFKMNSCIRQENSERKRKMFEHARDPSKPAGSPVASYVDITSEDWGQIMELKSLFERLKPYMPDRVLAKVESWMAMRDKGKGAASTNSDDSIYVPHITEQPYEIQHIASIMIPKELKHLHLTDKLPLALLTDANLGTFLERESQIPIIKKPVLDGSKASVLSLD</sequence>
<gene>
    <name evidence="1" type="ORF">VNI00_017847</name>
</gene>
<comment type="caution">
    <text evidence="1">The sequence shown here is derived from an EMBL/GenBank/DDBJ whole genome shotgun (WGS) entry which is preliminary data.</text>
</comment>
<accession>A0AAW0B2B4</accession>
<evidence type="ECO:0000313" key="1">
    <source>
        <dbReference type="EMBL" id="KAK7020168.1"/>
    </source>
</evidence>
<protein>
    <submittedName>
        <fullName evidence="1">Uncharacterized protein</fullName>
    </submittedName>
</protein>
<keyword evidence="2" id="KW-1185">Reference proteome</keyword>
<reference evidence="1 2" key="1">
    <citation type="submission" date="2024-01" db="EMBL/GenBank/DDBJ databases">
        <title>A draft genome for a cacao thread blight-causing isolate of Paramarasmius palmivorus.</title>
        <authorList>
            <person name="Baruah I.K."/>
            <person name="Bukari Y."/>
            <person name="Amoako-Attah I."/>
            <person name="Meinhardt L.W."/>
            <person name="Bailey B.A."/>
            <person name="Cohen S.P."/>
        </authorList>
    </citation>
    <scope>NUCLEOTIDE SEQUENCE [LARGE SCALE GENOMIC DNA]</scope>
    <source>
        <strain evidence="1 2">GH-12</strain>
    </source>
</reference>
<proteinExistence type="predicted"/>
<dbReference type="Proteomes" id="UP001383192">
    <property type="component" value="Unassembled WGS sequence"/>
</dbReference>
<name>A0AAW0B2B4_9AGAR</name>
<dbReference type="AlphaFoldDB" id="A0AAW0B2B4"/>